<sequence>DFSLGSGASWGWSFAASPDPRDRGVRLQRSRLIFSASGRGALTYKRCTADRSLLHVAAVHGCDLADRVCPPSGGGSTTLTLPPPTRSHTYCCQHPPRGSPAV</sequence>
<feature type="region of interest" description="Disordered" evidence="1">
    <location>
        <begin position="1"/>
        <end position="22"/>
    </location>
</feature>
<evidence type="ECO:0000313" key="3">
    <source>
        <dbReference type="Proteomes" id="UP001295444"/>
    </source>
</evidence>
<dbReference type="EMBL" id="OW240924">
    <property type="protein sequence ID" value="CAH2328109.1"/>
    <property type="molecule type" value="Genomic_DNA"/>
</dbReference>
<dbReference type="Proteomes" id="UP001295444">
    <property type="component" value="Chromosome 13"/>
</dbReference>
<keyword evidence="3" id="KW-1185">Reference proteome</keyword>
<accession>A0AAD1TIY5</accession>
<dbReference type="AlphaFoldDB" id="A0AAD1TIY5"/>
<gene>
    <name evidence="2" type="ORF">PECUL_23A059435</name>
</gene>
<feature type="non-terminal residue" evidence="2">
    <location>
        <position position="1"/>
    </location>
</feature>
<feature type="region of interest" description="Disordered" evidence="1">
    <location>
        <begin position="73"/>
        <end position="102"/>
    </location>
</feature>
<evidence type="ECO:0000256" key="1">
    <source>
        <dbReference type="SAM" id="MobiDB-lite"/>
    </source>
</evidence>
<organism evidence="2 3">
    <name type="scientific">Pelobates cultripes</name>
    <name type="common">Western spadefoot toad</name>
    <dbReference type="NCBI Taxonomy" id="61616"/>
    <lineage>
        <taxon>Eukaryota</taxon>
        <taxon>Metazoa</taxon>
        <taxon>Chordata</taxon>
        <taxon>Craniata</taxon>
        <taxon>Vertebrata</taxon>
        <taxon>Euteleostomi</taxon>
        <taxon>Amphibia</taxon>
        <taxon>Batrachia</taxon>
        <taxon>Anura</taxon>
        <taxon>Pelobatoidea</taxon>
        <taxon>Pelobatidae</taxon>
        <taxon>Pelobates</taxon>
    </lineage>
</organism>
<evidence type="ECO:0000313" key="2">
    <source>
        <dbReference type="EMBL" id="CAH2328109.1"/>
    </source>
</evidence>
<reference evidence="2" key="1">
    <citation type="submission" date="2022-03" db="EMBL/GenBank/DDBJ databases">
        <authorList>
            <person name="Alioto T."/>
            <person name="Alioto T."/>
            <person name="Gomez Garrido J."/>
        </authorList>
    </citation>
    <scope>NUCLEOTIDE SEQUENCE</scope>
</reference>
<feature type="compositionally biased region" description="Low complexity" evidence="1">
    <location>
        <begin position="1"/>
        <end position="17"/>
    </location>
</feature>
<protein>
    <submittedName>
        <fullName evidence="2">Uncharacterized protein</fullName>
    </submittedName>
</protein>
<proteinExistence type="predicted"/>
<name>A0AAD1TIY5_PELCU</name>